<reference evidence="3" key="1">
    <citation type="submission" date="2024-07" db="EMBL/GenBank/DDBJ databases">
        <authorList>
            <person name="Biller S.J."/>
        </authorList>
    </citation>
    <scope>NUCLEOTIDE SEQUENCE</scope>
    <source>
        <strain evidence="3">WC2409</strain>
    </source>
</reference>
<proteinExistence type="predicted"/>
<dbReference type="PROSITE" id="PS51257">
    <property type="entry name" value="PROKAR_LIPOPROTEIN"/>
    <property type="match status" value="1"/>
</dbReference>
<sequence length="139" mass="15759">MVGRHKNRPMKNIKAIYFLTLLTFTLTACGQTKSDITILGKSYAEQELKSALTDKSQHNVIDNKTSIIKDSLTAINIAEPILFSIYGKDNITKQRPYEIYFIDSYWVIGGTLPKEYLGGTFLIIIDSRDCKIIRITHGK</sequence>
<dbReference type="InterPro" id="IPR028921">
    <property type="entry name" value="NTF2_fold_dom"/>
</dbReference>
<evidence type="ECO:0000256" key="1">
    <source>
        <dbReference type="SAM" id="SignalP"/>
    </source>
</evidence>
<dbReference type="Pfam" id="PF15631">
    <property type="entry name" value="Imm-NTF2-2"/>
    <property type="match status" value="1"/>
</dbReference>
<feature type="signal peptide" evidence="1">
    <location>
        <begin position="1"/>
        <end position="30"/>
    </location>
</feature>
<protein>
    <submittedName>
        <fullName evidence="3">YbbC/YhhH family protein</fullName>
    </submittedName>
</protein>
<organism evidence="3">
    <name type="scientific">Flavobacterium sp. WC2409</name>
    <dbReference type="NCBI Taxonomy" id="3234139"/>
    <lineage>
        <taxon>Bacteria</taxon>
        <taxon>Pseudomonadati</taxon>
        <taxon>Bacteroidota</taxon>
        <taxon>Flavobacteriia</taxon>
        <taxon>Flavobacteriales</taxon>
        <taxon>Flavobacteriaceae</taxon>
        <taxon>Flavobacterium</taxon>
    </lineage>
</organism>
<gene>
    <name evidence="3" type="ORF">AB3G34_05020</name>
</gene>
<accession>A0AB39W576</accession>
<keyword evidence="1" id="KW-0732">Signal</keyword>
<dbReference type="AlphaFoldDB" id="A0AB39W576"/>
<name>A0AB39W576_9FLAO</name>
<evidence type="ECO:0000313" key="3">
    <source>
        <dbReference type="EMBL" id="XDU96472.1"/>
    </source>
</evidence>
<evidence type="ECO:0000259" key="2">
    <source>
        <dbReference type="Pfam" id="PF15631"/>
    </source>
</evidence>
<feature type="domain" description="NTF2 fold" evidence="2">
    <location>
        <begin position="73"/>
        <end position="139"/>
    </location>
</feature>
<feature type="chain" id="PRO_5044210859" evidence="1">
    <location>
        <begin position="31"/>
        <end position="139"/>
    </location>
</feature>
<dbReference type="RefSeq" id="WP_369753631.1">
    <property type="nucleotide sequence ID" value="NZ_CP165625.1"/>
</dbReference>
<dbReference type="EMBL" id="CP165625">
    <property type="protein sequence ID" value="XDU96472.1"/>
    <property type="molecule type" value="Genomic_DNA"/>
</dbReference>